<dbReference type="EMBL" id="OB794493">
    <property type="protein sequence ID" value="CAD7430428.1"/>
    <property type="molecule type" value="Genomic_DNA"/>
</dbReference>
<sequence length="412" mass="45385">MNSLCFCHELLLVVLQIEELYSEILYEILHVVGCDASAEEERDALFHYLQEAFKLDNDTHTALMDRASVKELPLLFVHINLVPPSGSSPDVSLTSVSRDFVHINLVPPSGSSPDVSLTSVSRDFVHINLVLPSGPSPDVSLTSVSRDFVHINPVPPSGPSPDVSLTSVSRDFVHINPVPPSGPSPDVSLTSAPNILLNVEVVEARDLTPKDANGSVPTFAWKEVGTPYRPNRDSNPDLPALSTPVQHEIDALDHYTTEVVWDISTQSDSLFSPRDVTVLKFQNKSSLIAILDKLPYGNEQLPLDGDSINMSNTLNKARTATKNEDRTYQYLSNEILQKALTIGKNVLVAWGCEFRATHRDVGNLEINQEEADTKLLLHAAEATHKGATRQDFITFLGLLAPCWASFVTFWFN</sequence>
<feature type="transmembrane region" description="Helical" evidence="2">
    <location>
        <begin position="392"/>
        <end position="411"/>
    </location>
</feature>
<gene>
    <name evidence="4" type="ORF">TMSB3V08_LOCUS7184</name>
</gene>
<dbReference type="GO" id="GO:0006887">
    <property type="term" value="P:exocytosis"/>
    <property type="evidence" value="ECO:0007669"/>
    <property type="project" value="UniProtKB-KW"/>
</dbReference>
<dbReference type="PANTHER" id="PTHR45999:SF2">
    <property type="entry name" value="PROTEIN UNC-13 HOMOLOG 4B"/>
    <property type="match status" value="1"/>
</dbReference>
<evidence type="ECO:0000313" key="4">
    <source>
        <dbReference type="EMBL" id="CAD7430428.1"/>
    </source>
</evidence>
<dbReference type="AlphaFoldDB" id="A0A7R9HPR4"/>
<accession>A0A7R9HPR4</accession>
<evidence type="ECO:0000256" key="2">
    <source>
        <dbReference type="SAM" id="Phobius"/>
    </source>
</evidence>
<keyword evidence="1" id="KW-0268">Exocytosis</keyword>
<dbReference type="InterPro" id="IPR052095">
    <property type="entry name" value="UNC-13_domain"/>
</dbReference>
<evidence type="ECO:0000256" key="3">
    <source>
        <dbReference type="SAM" id="SignalP"/>
    </source>
</evidence>
<feature type="signal peptide" evidence="3">
    <location>
        <begin position="1"/>
        <end position="22"/>
    </location>
</feature>
<keyword evidence="2" id="KW-0812">Transmembrane</keyword>
<reference evidence="4" key="1">
    <citation type="submission" date="2020-11" db="EMBL/GenBank/DDBJ databases">
        <authorList>
            <person name="Tran Van P."/>
        </authorList>
    </citation>
    <scope>NUCLEOTIDE SEQUENCE</scope>
</reference>
<evidence type="ECO:0000256" key="1">
    <source>
        <dbReference type="ARBA" id="ARBA00022483"/>
    </source>
</evidence>
<dbReference type="PANTHER" id="PTHR45999">
    <property type="entry name" value="UNC-13-4A, ISOFORM B"/>
    <property type="match status" value="1"/>
</dbReference>
<keyword evidence="2" id="KW-1133">Transmembrane helix</keyword>
<feature type="chain" id="PRO_5031403983" evidence="3">
    <location>
        <begin position="23"/>
        <end position="412"/>
    </location>
</feature>
<proteinExistence type="predicted"/>
<dbReference type="GO" id="GO:0099503">
    <property type="term" value="C:secretory vesicle"/>
    <property type="evidence" value="ECO:0007669"/>
    <property type="project" value="TreeGrafter"/>
</dbReference>
<keyword evidence="3" id="KW-0732">Signal</keyword>
<name>A0A7R9HPR4_9NEOP</name>
<protein>
    <submittedName>
        <fullName evidence="4">Uncharacterized protein</fullName>
    </submittedName>
</protein>
<keyword evidence="2" id="KW-0472">Membrane</keyword>
<organism evidence="4">
    <name type="scientific">Timema monikensis</name>
    <dbReference type="NCBI Taxonomy" id="170555"/>
    <lineage>
        <taxon>Eukaryota</taxon>
        <taxon>Metazoa</taxon>
        <taxon>Ecdysozoa</taxon>
        <taxon>Arthropoda</taxon>
        <taxon>Hexapoda</taxon>
        <taxon>Insecta</taxon>
        <taxon>Pterygota</taxon>
        <taxon>Neoptera</taxon>
        <taxon>Polyneoptera</taxon>
        <taxon>Phasmatodea</taxon>
        <taxon>Timematodea</taxon>
        <taxon>Timematoidea</taxon>
        <taxon>Timematidae</taxon>
        <taxon>Timema</taxon>
    </lineage>
</organism>